<dbReference type="SUPFAM" id="SSF53901">
    <property type="entry name" value="Thiolase-like"/>
    <property type="match status" value="2"/>
</dbReference>
<dbReference type="InterPro" id="IPR014031">
    <property type="entry name" value="Ketoacyl_synth_C"/>
</dbReference>
<reference evidence="9" key="1">
    <citation type="submission" date="2018-05" db="EMBL/GenBank/DDBJ databases">
        <authorList>
            <person name="Lanie J.A."/>
            <person name="Ng W.-L."/>
            <person name="Kazmierczak K.M."/>
            <person name="Andrzejewski T.M."/>
            <person name="Davidsen T.M."/>
            <person name="Wayne K.J."/>
            <person name="Tettelin H."/>
            <person name="Glass J.I."/>
            <person name="Rusch D."/>
            <person name="Podicherti R."/>
            <person name="Tsui H.-C.T."/>
            <person name="Winkler M.E."/>
        </authorList>
    </citation>
    <scope>NUCLEOTIDE SEQUENCE</scope>
</reference>
<sequence>MSIKKVVVTGLGALAPNGNSTDLFWSAIKSSTSGIAPISYFDASNHRVTIAGEIKGFDAGKFIDPKEARKLDPFSIYALVSSIEAIESAKLDLEKINLDRAGVIIGCGIGGIQTLENEHDIINNKGPRRVSPQFVAKMIPNIAGGHLSMKFGLRGPSQTIISACASSNDAIGIALRLIRYGDADIILTGGTEASITPLTIAGFANMRALSQNCDVPTAASRPFDADRDGFVLSEGAGMIVIESEEHALNRGAPILAELAGYGSTDDAFHITQPAPEGQGAYKAMERALLDSNIMPNEIDYINAHGTSTPFNDRNESKAISNLFKNSLNKLKISSTKSMTGHLLGAAGGIEAVATVKSIINGIVPPTINYNTPDPDCTLDYTPNHAVEAEINAALSNTFGFGGHNAVLCFRKYN</sequence>
<dbReference type="Pfam" id="PF00109">
    <property type="entry name" value="ketoacyl-synt"/>
    <property type="match status" value="1"/>
</dbReference>
<dbReference type="InterPro" id="IPR017568">
    <property type="entry name" value="3-oxoacyl-ACP_synth-2"/>
</dbReference>
<dbReference type="AlphaFoldDB" id="A0A381WZD2"/>
<dbReference type="PIRSF" id="PIRSF000447">
    <property type="entry name" value="KAS_II"/>
    <property type="match status" value="1"/>
</dbReference>
<accession>A0A381WZD2</accession>
<dbReference type="InterPro" id="IPR020841">
    <property type="entry name" value="PKS_Beta-ketoAc_synthase_dom"/>
</dbReference>
<dbReference type="InterPro" id="IPR014030">
    <property type="entry name" value="Ketoacyl_synth_N"/>
</dbReference>
<keyword evidence="3" id="KW-0808">Transferase</keyword>
<dbReference type="NCBIfam" id="NF005589">
    <property type="entry name" value="PRK07314.1"/>
    <property type="match status" value="1"/>
</dbReference>
<keyword evidence="6" id="KW-0275">Fatty acid biosynthesis</keyword>
<evidence type="ECO:0000256" key="4">
    <source>
        <dbReference type="ARBA" id="ARBA00022832"/>
    </source>
</evidence>
<dbReference type="PANTHER" id="PTHR11712">
    <property type="entry name" value="POLYKETIDE SYNTHASE-RELATED"/>
    <property type="match status" value="1"/>
</dbReference>
<dbReference type="FunFam" id="3.40.47.10:FF:000009">
    <property type="entry name" value="3-oxoacyl-[acyl-carrier-protein] synthase 2"/>
    <property type="match status" value="1"/>
</dbReference>
<dbReference type="PROSITE" id="PS00606">
    <property type="entry name" value="KS3_1"/>
    <property type="match status" value="1"/>
</dbReference>
<dbReference type="PROSITE" id="PS52004">
    <property type="entry name" value="KS3_2"/>
    <property type="match status" value="1"/>
</dbReference>
<organism evidence="9">
    <name type="scientific">marine metagenome</name>
    <dbReference type="NCBI Taxonomy" id="408172"/>
    <lineage>
        <taxon>unclassified sequences</taxon>
        <taxon>metagenomes</taxon>
        <taxon>ecological metagenomes</taxon>
    </lineage>
</organism>
<dbReference type="Pfam" id="PF02801">
    <property type="entry name" value="Ketoacyl-synt_C"/>
    <property type="match status" value="1"/>
</dbReference>
<keyword evidence="7" id="KW-0012">Acyltransferase</keyword>
<evidence type="ECO:0000256" key="3">
    <source>
        <dbReference type="ARBA" id="ARBA00022679"/>
    </source>
</evidence>
<dbReference type="GO" id="GO:0005829">
    <property type="term" value="C:cytosol"/>
    <property type="evidence" value="ECO:0007669"/>
    <property type="project" value="TreeGrafter"/>
</dbReference>
<evidence type="ECO:0000256" key="5">
    <source>
        <dbReference type="ARBA" id="ARBA00023098"/>
    </source>
</evidence>
<protein>
    <recommendedName>
        <fullName evidence="8">Ketosynthase family 3 (KS3) domain-containing protein</fullName>
    </recommendedName>
</protein>
<name>A0A381WZD2_9ZZZZ</name>
<evidence type="ECO:0000256" key="7">
    <source>
        <dbReference type="ARBA" id="ARBA00023315"/>
    </source>
</evidence>
<evidence type="ECO:0000313" key="9">
    <source>
        <dbReference type="EMBL" id="SVA57628.1"/>
    </source>
</evidence>
<feature type="domain" description="Ketosynthase family 3 (KS3)" evidence="8">
    <location>
        <begin position="3"/>
        <end position="411"/>
    </location>
</feature>
<keyword evidence="5" id="KW-0443">Lipid metabolism</keyword>
<dbReference type="SMART" id="SM00825">
    <property type="entry name" value="PKS_KS"/>
    <property type="match status" value="1"/>
</dbReference>
<evidence type="ECO:0000256" key="1">
    <source>
        <dbReference type="ARBA" id="ARBA00008467"/>
    </source>
</evidence>
<keyword evidence="2" id="KW-0444">Lipid biosynthesis</keyword>
<keyword evidence="4" id="KW-0276">Fatty acid metabolism</keyword>
<comment type="similarity">
    <text evidence="1">Belongs to the thiolase-like superfamily. Beta-ketoacyl-ACP synthases family.</text>
</comment>
<dbReference type="InterPro" id="IPR018201">
    <property type="entry name" value="Ketoacyl_synth_AS"/>
</dbReference>
<dbReference type="Gene3D" id="3.40.47.10">
    <property type="match status" value="1"/>
</dbReference>
<dbReference type="PANTHER" id="PTHR11712:SF336">
    <property type="entry name" value="3-OXOACYL-[ACYL-CARRIER-PROTEIN] SYNTHASE, MITOCHONDRIAL"/>
    <property type="match status" value="1"/>
</dbReference>
<evidence type="ECO:0000259" key="8">
    <source>
        <dbReference type="PROSITE" id="PS52004"/>
    </source>
</evidence>
<proteinExistence type="inferred from homology"/>
<dbReference type="InterPro" id="IPR000794">
    <property type="entry name" value="Beta-ketoacyl_synthase"/>
</dbReference>
<evidence type="ECO:0000256" key="2">
    <source>
        <dbReference type="ARBA" id="ARBA00022516"/>
    </source>
</evidence>
<dbReference type="InterPro" id="IPR016039">
    <property type="entry name" value="Thiolase-like"/>
</dbReference>
<dbReference type="EMBL" id="UINC01013315">
    <property type="protein sequence ID" value="SVA57628.1"/>
    <property type="molecule type" value="Genomic_DNA"/>
</dbReference>
<dbReference type="GO" id="GO:0004315">
    <property type="term" value="F:3-oxoacyl-[acyl-carrier-protein] synthase activity"/>
    <property type="evidence" value="ECO:0007669"/>
    <property type="project" value="InterPro"/>
</dbReference>
<evidence type="ECO:0000256" key="6">
    <source>
        <dbReference type="ARBA" id="ARBA00023160"/>
    </source>
</evidence>
<gene>
    <name evidence="9" type="ORF">METZ01_LOCUS110482</name>
</gene>
<dbReference type="NCBIfam" id="TIGR03150">
    <property type="entry name" value="fabF"/>
    <property type="match status" value="1"/>
</dbReference>
<dbReference type="CDD" id="cd00834">
    <property type="entry name" value="KAS_I_II"/>
    <property type="match status" value="1"/>
</dbReference>
<dbReference type="GO" id="GO:0006633">
    <property type="term" value="P:fatty acid biosynthetic process"/>
    <property type="evidence" value="ECO:0007669"/>
    <property type="project" value="UniProtKB-KW"/>
</dbReference>